<evidence type="ECO:0000256" key="2">
    <source>
        <dbReference type="ARBA" id="ARBA00022525"/>
    </source>
</evidence>
<feature type="chain" id="PRO_5024398486" evidence="4">
    <location>
        <begin position="23"/>
        <end position="73"/>
    </location>
</feature>
<organism evidence="5">
    <name type="scientific">Conus magus</name>
    <name type="common">Magical cone</name>
    <dbReference type="NCBI Taxonomy" id="6492"/>
    <lineage>
        <taxon>Eukaryota</taxon>
        <taxon>Metazoa</taxon>
        <taxon>Spiralia</taxon>
        <taxon>Lophotrochozoa</taxon>
        <taxon>Mollusca</taxon>
        <taxon>Gastropoda</taxon>
        <taxon>Caenogastropoda</taxon>
        <taxon>Neogastropoda</taxon>
        <taxon>Conoidea</taxon>
        <taxon>Conidae</taxon>
        <taxon>Conus</taxon>
        <taxon>Pionoconus</taxon>
    </lineage>
</organism>
<feature type="signal peptide" evidence="4">
    <location>
        <begin position="1"/>
        <end position="22"/>
    </location>
</feature>
<keyword evidence="3" id="KW-1015">Disulfide bond</keyword>
<protein>
    <submittedName>
        <fullName evidence="5">Conotoxin superfamily O1</fullName>
    </submittedName>
</protein>
<keyword evidence="4" id="KW-0732">Signal</keyword>
<name>A0A5P8I0L1_CONMA</name>
<comment type="subcellular location">
    <subcellularLocation>
        <location evidence="1">Secreted</location>
    </subcellularLocation>
</comment>
<sequence length="73" mass="7865">MKLTYVVIVAVLLLTACQLITADDSRGTQTQRDLRSTTKLSRSTRCLPAGTSCLFSRIRCCGTCSSMSKSCVG</sequence>
<dbReference type="EMBL" id="MN517370">
    <property type="protein sequence ID" value="QFQ61053.1"/>
    <property type="molecule type" value="mRNA"/>
</dbReference>
<reference evidence="5" key="1">
    <citation type="journal article" date="2019" name="Mar. Drugs">
        <title>Conotoxin diversity in the venom gland transcriptome of the Magician's Cone, Pionoconus magus.</title>
        <authorList>
            <person name="Pardos-Blas J.R."/>
            <person name="Irisarri I."/>
            <person name="Abalde S."/>
            <person name="Tenorio M.J."/>
            <person name="Zardoya R."/>
        </authorList>
    </citation>
    <scope>NUCLEOTIDE SEQUENCE</scope>
    <source>
        <tissue evidence="5">Venom gland</tissue>
    </source>
</reference>
<dbReference type="InterPro" id="IPR004214">
    <property type="entry name" value="Conotoxin"/>
</dbReference>
<evidence type="ECO:0000256" key="3">
    <source>
        <dbReference type="ARBA" id="ARBA00023157"/>
    </source>
</evidence>
<dbReference type="AlphaFoldDB" id="A0A5P8I0L1"/>
<proteinExistence type="evidence at transcript level"/>
<evidence type="ECO:0000256" key="4">
    <source>
        <dbReference type="SAM" id="SignalP"/>
    </source>
</evidence>
<dbReference type="GO" id="GO:0008200">
    <property type="term" value="F:ion channel inhibitor activity"/>
    <property type="evidence" value="ECO:0007669"/>
    <property type="project" value="InterPro"/>
</dbReference>
<evidence type="ECO:0000313" key="5">
    <source>
        <dbReference type="EMBL" id="QFQ61053.1"/>
    </source>
</evidence>
<evidence type="ECO:0000256" key="1">
    <source>
        <dbReference type="ARBA" id="ARBA00004613"/>
    </source>
</evidence>
<dbReference type="Pfam" id="PF02950">
    <property type="entry name" value="Conotoxin"/>
    <property type="match status" value="1"/>
</dbReference>
<dbReference type="PROSITE" id="PS51257">
    <property type="entry name" value="PROKAR_LIPOPROTEIN"/>
    <property type="match status" value="1"/>
</dbReference>
<keyword evidence="2" id="KW-0964">Secreted</keyword>
<dbReference type="GO" id="GO:0005576">
    <property type="term" value="C:extracellular region"/>
    <property type="evidence" value="ECO:0007669"/>
    <property type="project" value="UniProtKB-SubCell"/>
</dbReference>
<accession>A0A5P8I0L1</accession>